<evidence type="ECO:0000256" key="18">
    <source>
        <dbReference type="PROSITE-ProRule" id="PRU00461"/>
    </source>
</evidence>
<dbReference type="PANTHER" id="PTHR22722">
    <property type="entry name" value="LOW-DENSITY LIPOPROTEIN RECEPTOR-RELATED PROTEIN 2-RELATED"/>
    <property type="match status" value="1"/>
</dbReference>
<keyword evidence="12 20" id="KW-1133">Transmembrane helix</keyword>
<keyword evidence="24" id="KW-1185">Reference proteome</keyword>
<feature type="disulfide bond" evidence="17">
    <location>
        <begin position="152"/>
        <end position="164"/>
    </location>
</feature>
<dbReference type="InterPro" id="IPR001881">
    <property type="entry name" value="EGF-like_Ca-bd_dom"/>
</dbReference>
<gene>
    <name evidence="23" type="primary">VLDLR</name>
    <name evidence="23" type="ORF">AVEN_9081_1</name>
</gene>
<dbReference type="InterPro" id="IPR002172">
    <property type="entry name" value="LDrepeatLR_classA_rpt"/>
</dbReference>
<comment type="similarity">
    <text evidence="3">Belongs to the LDLR family.</text>
</comment>
<dbReference type="GO" id="GO:0005509">
    <property type="term" value="F:calcium ion binding"/>
    <property type="evidence" value="ECO:0007669"/>
    <property type="project" value="InterPro"/>
</dbReference>
<dbReference type="InterPro" id="IPR000152">
    <property type="entry name" value="EGF-type_Asp/Asn_hydroxyl_site"/>
</dbReference>
<dbReference type="FunFam" id="2.120.10.30:FF:000008">
    <property type="entry name" value="Low-density lipoprotein receptor-related protein 4"/>
    <property type="match status" value="1"/>
</dbReference>
<evidence type="ECO:0000256" key="17">
    <source>
        <dbReference type="PROSITE-ProRule" id="PRU00124"/>
    </source>
</evidence>
<keyword evidence="11" id="KW-0106">Calcium</keyword>
<feature type="disulfide bond" evidence="17">
    <location>
        <begin position="191"/>
        <end position="203"/>
    </location>
</feature>
<evidence type="ECO:0000256" key="7">
    <source>
        <dbReference type="ARBA" id="ARBA00022583"/>
    </source>
</evidence>
<dbReference type="SMART" id="SM00179">
    <property type="entry name" value="EGF_CA"/>
    <property type="match status" value="3"/>
</dbReference>
<evidence type="ECO:0000259" key="22">
    <source>
        <dbReference type="PROSITE" id="PS01186"/>
    </source>
</evidence>
<feature type="disulfide bond" evidence="17">
    <location>
        <begin position="31"/>
        <end position="43"/>
    </location>
</feature>
<dbReference type="InterPro" id="IPR051221">
    <property type="entry name" value="LDLR-related"/>
</dbReference>
<name>A0A4Y2GE94_ARAVE</name>
<dbReference type="SMART" id="SM00135">
    <property type="entry name" value="LY"/>
    <property type="match status" value="5"/>
</dbReference>
<dbReference type="Gene3D" id="2.10.25.10">
    <property type="entry name" value="Laminin"/>
    <property type="match status" value="3"/>
</dbReference>
<keyword evidence="13 20" id="KW-0472">Membrane</keyword>
<proteinExistence type="inferred from homology"/>
<evidence type="ECO:0000256" key="1">
    <source>
        <dbReference type="ARBA" id="ARBA00004251"/>
    </source>
</evidence>
<dbReference type="GO" id="GO:0006897">
    <property type="term" value="P:endocytosis"/>
    <property type="evidence" value="ECO:0007669"/>
    <property type="project" value="UniProtKB-KW"/>
</dbReference>
<feature type="repeat" description="LDL-receptor class B" evidence="18">
    <location>
        <begin position="564"/>
        <end position="607"/>
    </location>
</feature>
<protein>
    <submittedName>
        <fullName evidence="23">Very low-density lipoprotein receptor</fullName>
    </submittedName>
</protein>
<dbReference type="OrthoDB" id="5958943at2759"/>
<comment type="caution">
    <text evidence="17">Lacks conserved residue(s) required for the propagation of feature annotation.</text>
</comment>
<dbReference type="Proteomes" id="UP000499080">
    <property type="component" value="Unassembled WGS sequence"/>
</dbReference>
<evidence type="ECO:0000256" key="2">
    <source>
        <dbReference type="ARBA" id="ARBA00004613"/>
    </source>
</evidence>
<feature type="disulfide bond" evidence="17">
    <location>
        <begin position="50"/>
        <end position="65"/>
    </location>
</feature>
<keyword evidence="10" id="KW-0677">Repeat</keyword>
<keyword evidence="7" id="KW-0254">Endocytosis</keyword>
<dbReference type="CDD" id="cd00112">
    <property type="entry name" value="LDLa"/>
    <property type="match status" value="8"/>
</dbReference>
<sequence length="908" mass="101628">MGLIFFKNPFNTLITLVFLLSVFALQTDGQCSSHHFQCRSKKCIPISWQCDEENDCGDGSDELKCEARTCSETEFKCNNGRCIPNRWQCDHEDDCQDNSDEDPAICSNKTCQADQFSCHSPAVCIPISWHCDGQEDCKDGSDEKFDCHQITCSDDEFTCNNNKCITNRWVCDQDNDCGDNSDEMNCANVTCSASEFACENGKCIPEKWKCDGAVDCSDESDEKNCPTPVASVCNTREFMCANKKDCIHMTWLCDGDPDCPDESDELNCTNTCRPDQFQCKNLQCIPGQLQCNGMKECPDGSDEENCDSLHPAKCDPDEQFNCGDHCIPLKAVCDGRNDCGNYEDEPQNLCYKDECKDDNGGCSQICRDLPIGYECQCRDGYNLADNRTCEDIDECEIPGSCSQLCTNTKGGHKCECIEGYVLEPNNNRRCRAKEGHTVILFTNRQDIRKIDVETQEYVSVVSNLRSSVALDYNFHTRTIIWSDVVEGQLNSAPIDTGAPVTTIVYENVGTVDGIAVDWIYGHIYWTDNVRNKIEVVDKTGKIRKTIISDDLEEPRAIVVDPLNGWIYWTDWGENAKIERAGMDGSHRATIVSSDIKWPNGLALDFVTKKIFWADAKLHLLSSADYNGDNRRVILSSPVALKHPFSIDVFEDWVYWTDWETEAIHRINKFTGAEKTDIAHGINSPMDIHIFHSYKQPKGINFCSDMNGHCSHLCLPTPNINAQSARYTCACPDGMVLAADHMTCITDNTLNTTTSTAQTTPITQDRDSSVVISSTTEFTYHSINDTNSSKIDYGTLQPTEGYSLDNVSFVRGNLSSEILHGPSIFPDTGRLAGIIIGVLSGIILLLALVGFLIYKHYLRKNITSMNFDNPVYRKTTEDQFSLEKNQYQPARSYPPSLEPLTSPGTNEFV</sequence>
<evidence type="ECO:0000256" key="3">
    <source>
        <dbReference type="ARBA" id="ARBA00009939"/>
    </source>
</evidence>
<dbReference type="SUPFAM" id="SSF63825">
    <property type="entry name" value="YWTD domain"/>
    <property type="match status" value="1"/>
</dbReference>
<dbReference type="SUPFAM" id="SSF57424">
    <property type="entry name" value="LDL receptor-like module"/>
    <property type="match status" value="8"/>
</dbReference>
<dbReference type="PROSITE" id="PS01186">
    <property type="entry name" value="EGF_2"/>
    <property type="match status" value="1"/>
</dbReference>
<feature type="repeat" description="LDL-receptor class B" evidence="18">
    <location>
        <begin position="521"/>
        <end position="563"/>
    </location>
</feature>
<evidence type="ECO:0000256" key="15">
    <source>
        <dbReference type="ARBA" id="ARBA00023170"/>
    </source>
</evidence>
<feature type="signal peptide" evidence="21">
    <location>
        <begin position="1"/>
        <end position="29"/>
    </location>
</feature>
<dbReference type="AlphaFoldDB" id="A0A4Y2GE94"/>
<dbReference type="EMBL" id="BGPR01001293">
    <property type="protein sequence ID" value="GBM50324.1"/>
    <property type="molecule type" value="Genomic_DNA"/>
</dbReference>
<keyword evidence="14 17" id="KW-1015">Disulfide bond</keyword>
<dbReference type="FunFam" id="4.10.400.10:FF:000030">
    <property type="entry name" value="Sortilin related receptor 1"/>
    <property type="match status" value="1"/>
</dbReference>
<dbReference type="PRINTS" id="PR00261">
    <property type="entry name" value="LDLRECEPTOR"/>
</dbReference>
<dbReference type="InterPro" id="IPR011042">
    <property type="entry name" value="6-blade_b-propeller_TolB-like"/>
</dbReference>
<dbReference type="Pfam" id="PF00058">
    <property type="entry name" value="Ldl_recept_b"/>
    <property type="match status" value="3"/>
</dbReference>
<dbReference type="FunFam" id="4.10.400.10:FF:000011">
    <property type="entry name" value="Low-density lipoprotein receptor-related protein 1"/>
    <property type="match status" value="1"/>
</dbReference>
<evidence type="ECO:0000256" key="11">
    <source>
        <dbReference type="ARBA" id="ARBA00022837"/>
    </source>
</evidence>
<feature type="disulfide bond" evidence="17">
    <location>
        <begin position="77"/>
        <end position="95"/>
    </location>
</feature>
<feature type="domain" description="EGF-like" evidence="22">
    <location>
        <begin position="375"/>
        <end position="389"/>
    </location>
</feature>
<feature type="disulfide bond" evidence="17">
    <location>
        <begin position="38"/>
        <end position="56"/>
    </location>
</feature>
<feature type="repeat" description="LDL-receptor class B" evidence="18">
    <location>
        <begin position="608"/>
        <end position="650"/>
    </location>
</feature>
<dbReference type="Pfam" id="PF07645">
    <property type="entry name" value="EGF_CA"/>
    <property type="match status" value="1"/>
</dbReference>
<dbReference type="PROSITE" id="PS01209">
    <property type="entry name" value="LDLRA_1"/>
    <property type="match status" value="4"/>
</dbReference>
<dbReference type="GO" id="GO:0005886">
    <property type="term" value="C:plasma membrane"/>
    <property type="evidence" value="ECO:0007669"/>
    <property type="project" value="UniProtKB-SubCell"/>
</dbReference>
<dbReference type="SMART" id="SM00181">
    <property type="entry name" value="EGF"/>
    <property type="match status" value="4"/>
</dbReference>
<dbReference type="InterPro" id="IPR049883">
    <property type="entry name" value="NOTCH1_EGF-like"/>
</dbReference>
<evidence type="ECO:0000313" key="23">
    <source>
        <dbReference type="EMBL" id="GBM50324.1"/>
    </source>
</evidence>
<keyword evidence="23" id="KW-0449">Lipoprotein</keyword>
<feature type="disulfide bond" evidence="17">
    <location>
        <begin position="314"/>
        <end position="326"/>
    </location>
</feature>
<dbReference type="SMART" id="SM00192">
    <property type="entry name" value="LDLa"/>
    <property type="match status" value="8"/>
</dbReference>
<dbReference type="Gene3D" id="2.120.10.30">
    <property type="entry name" value="TolB, C-terminal domain"/>
    <property type="match status" value="1"/>
</dbReference>
<dbReference type="InterPro" id="IPR023415">
    <property type="entry name" value="LDLR_class-A_CS"/>
</dbReference>
<keyword evidence="16" id="KW-0325">Glycoprotein</keyword>
<feature type="disulfide bond" evidence="17">
    <location>
        <begin position="272"/>
        <end position="284"/>
    </location>
</feature>
<feature type="disulfide bond" evidence="17">
    <location>
        <begin position="210"/>
        <end position="225"/>
    </location>
</feature>
<evidence type="ECO:0000256" key="12">
    <source>
        <dbReference type="ARBA" id="ARBA00022989"/>
    </source>
</evidence>
<dbReference type="GO" id="GO:0043235">
    <property type="term" value="C:receptor complex"/>
    <property type="evidence" value="ECO:0007669"/>
    <property type="project" value="TreeGrafter"/>
</dbReference>
<dbReference type="FunFam" id="4.10.400.10:FF:000034">
    <property type="entry name" value="Low-density lipoprotein receptor-related protein 2"/>
    <property type="match status" value="2"/>
</dbReference>
<dbReference type="Pfam" id="PF14670">
    <property type="entry name" value="FXa_inhibition"/>
    <property type="match status" value="2"/>
</dbReference>
<dbReference type="PROSITE" id="PS51120">
    <property type="entry name" value="LDLRB"/>
    <property type="match status" value="3"/>
</dbReference>
<dbReference type="InterPro" id="IPR000033">
    <property type="entry name" value="LDLR_classB_rpt"/>
</dbReference>
<evidence type="ECO:0000256" key="5">
    <source>
        <dbReference type="ARBA" id="ARBA00022525"/>
    </source>
</evidence>
<evidence type="ECO:0000256" key="20">
    <source>
        <dbReference type="SAM" id="Phobius"/>
    </source>
</evidence>
<evidence type="ECO:0000256" key="10">
    <source>
        <dbReference type="ARBA" id="ARBA00022737"/>
    </source>
</evidence>
<feature type="disulfide bond" evidence="17">
    <location>
        <begin position="159"/>
        <end position="177"/>
    </location>
</feature>
<feature type="disulfide bond" evidence="17">
    <location>
        <begin position="198"/>
        <end position="216"/>
    </location>
</feature>
<evidence type="ECO:0000256" key="13">
    <source>
        <dbReference type="ARBA" id="ARBA00023136"/>
    </source>
</evidence>
<dbReference type="Gene3D" id="4.10.400.10">
    <property type="entry name" value="Low-density Lipoprotein Receptor"/>
    <property type="match status" value="8"/>
</dbReference>
<feature type="transmembrane region" description="Helical" evidence="20">
    <location>
        <begin position="830"/>
        <end position="853"/>
    </location>
</feature>
<evidence type="ECO:0000256" key="9">
    <source>
        <dbReference type="ARBA" id="ARBA00022729"/>
    </source>
</evidence>
<keyword evidence="5" id="KW-0964">Secreted</keyword>
<feature type="disulfide bond" evidence="17">
    <location>
        <begin position="291"/>
        <end position="306"/>
    </location>
</feature>
<keyword evidence="8 20" id="KW-0812">Transmembrane</keyword>
<keyword evidence="9 21" id="KW-0732">Signal</keyword>
<evidence type="ECO:0000313" key="24">
    <source>
        <dbReference type="Proteomes" id="UP000499080"/>
    </source>
</evidence>
<evidence type="ECO:0000256" key="6">
    <source>
        <dbReference type="ARBA" id="ARBA00022536"/>
    </source>
</evidence>
<evidence type="ECO:0000256" key="16">
    <source>
        <dbReference type="ARBA" id="ARBA00023180"/>
    </source>
</evidence>
<evidence type="ECO:0000256" key="19">
    <source>
        <dbReference type="SAM" id="MobiDB-lite"/>
    </source>
</evidence>
<accession>A0A4Y2GE94</accession>
<dbReference type="FunFam" id="2.10.25.10:FF:000009">
    <property type="entry name" value="Low-density lipoprotein receptor isoform 1"/>
    <property type="match status" value="1"/>
</dbReference>
<feature type="disulfide bond" evidence="17">
    <location>
        <begin position="171"/>
        <end position="186"/>
    </location>
</feature>
<dbReference type="Pfam" id="PF00057">
    <property type="entry name" value="Ldl_recept_a"/>
    <property type="match status" value="8"/>
</dbReference>
<dbReference type="FunFam" id="4.10.400.10:FF:000002">
    <property type="entry name" value="Low-density lipoprotein receptor-related protein 1"/>
    <property type="match status" value="1"/>
</dbReference>
<feature type="region of interest" description="Disordered" evidence="19">
    <location>
        <begin position="886"/>
        <end position="908"/>
    </location>
</feature>
<dbReference type="InterPro" id="IPR009030">
    <property type="entry name" value="Growth_fac_rcpt_cys_sf"/>
</dbReference>
<comment type="subcellular location">
    <subcellularLocation>
        <location evidence="1">Cell membrane</location>
        <topology evidence="1">Single-pass type I membrane protein</topology>
    </subcellularLocation>
    <subcellularLocation>
        <location evidence="2">Secreted</location>
    </subcellularLocation>
</comment>
<keyword evidence="15 23" id="KW-0675">Receptor</keyword>
<dbReference type="PANTHER" id="PTHR22722:SF14">
    <property type="entry name" value="MEGALIN, ISOFORM A"/>
    <property type="match status" value="1"/>
</dbReference>
<evidence type="ECO:0000256" key="4">
    <source>
        <dbReference type="ARBA" id="ARBA00022475"/>
    </source>
</evidence>
<dbReference type="PROSITE" id="PS00010">
    <property type="entry name" value="ASX_HYDROXYL"/>
    <property type="match status" value="1"/>
</dbReference>
<evidence type="ECO:0000256" key="14">
    <source>
        <dbReference type="ARBA" id="ARBA00023157"/>
    </source>
</evidence>
<feature type="disulfide bond" evidence="17">
    <location>
        <begin position="279"/>
        <end position="297"/>
    </location>
</feature>
<dbReference type="SUPFAM" id="SSF57184">
    <property type="entry name" value="Growth factor receptor domain"/>
    <property type="match status" value="1"/>
</dbReference>
<reference evidence="23 24" key="1">
    <citation type="journal article" date="2019" name="Sci. Rep.">
        <title>Orb-weaving spider Araneus ventricosus genome elucidates the spidroin gene catalogue.</title>
        <authorList>
            <person name="Kono N."/>
            <person name="Nakamura H."/>
            <person name="Ohtoshi R."/>
            <person name="Moran D.A.P."/>
            <person name="Shinohara A."/>
            <person name="Yoshida Y."/>
            <person name="Fujiwara M."/>
            <person name="Mori M."/>
            <person name="Tomita M."/>
            <person name="Arakawa K."/>
        </authorList>
    </citation>
    <scope>NUCLEOTIDE SEQUENCE [LARGE SCALE GENOMIC DNA]</scope>
</reference>
<keyword evidence="6" id="KW-0245">EGF-like domain</keyword>
<feature type="disulfide bond" evidence="17">
    <location>
        <begin position="70"/>
        <end position="82"/>
    </location>
</feature>
<keyword evidence="4" id="KW-1003">Cell membrane</keyword>
<feature type="disulfide bond" evidence="17">
    <location>
        <begin position="253"/>
        <end position="268"/>
    </location>
</feature>
<dbReference type="GO" id="GO:0005576">
    <property type="term" value="C:extracellular region"/>
    <property type="evidence" value="ECO:0007669"/>
    <property type="project" value="UniProtKB-SubCell"/>
</dbReference>
<evidence type="ECO:0000256" key="8">
    <source>
        <dbReference type="ARBA" id="ARBA00022692"/>
    </source>
</evidence>
<organism evidence="23 24">
    <name type="scientific">Araneus ventricosus</name>
    <name type="common">Orbweaver spider</name>
    <name type="synonym">Epeira ventricosa</name>
    <dbReference type="NCBI Taxonomy" id="182803"/>
    <lineage>
        <taxon>Eukaryota</taxon>
        <taxon>Metazoa</taxon>
        <taxon>Ecdysozoa</taxon>
        <taxon>Arthropoda</taxon>
        <taxon>Chelicerata</taxon>
        <taxon>Arachnida</taxon>
        <taxon>Araneae</taxon>
        <taxon>Araneomorphae</taxon>
        <taxon>Entelegynae</taxon>
        <taxon>Araneoidea</taxon>
        <taxon>Araneidae</taxon>
        <taxon>Araneus</taxon>
    </lineage>
</organism>
<dbReference type="InterPro" id="IPR000742">
    <property type="entry name" value="EGF"/>
</dbReference>
<dbReference type="InterPro" id="IPR036055">
    <property type="entry name" value="LDL_receptor-like_sf"/>
</dbReference>
<dbReference type="PROSITE" id="PS50068">
    <property type="entry name" value="LDLRA_2"/>
    <property type="match status" value="8"/>
</dbReference>
<comment type="caution">
    <text evidence="23">The sequence shown here is derived from an EMBL/GenBank/DDBJ whole genome shotgun (WGS) entry which is preliminary data.</text>
</comment>
<evidence type="ECO:0000256" key="21">
    <source>
        <dbReference type="SAM" id="SignalP"/>
    </source>
</evidence>
<feature type="chain" id="PRO_5021378762" evidence="21">
    <location>
        <begin position="30"/>
        <end position="908"/>
    </location>
</feature>
<dbReference type="GO" id="GO:0005041">
    <property type="term" value="F:low-density lipoprotein particle receptor activity"/>
    <property type="evidence" value="ECO:0007669"/>
    <property type="project" value="TreeGrafter"/>
</dbReference>